<dbReference type="PANTHER" id="PTHR39456">
    <property type="entry name" value="METAL-DEPENDENT HYDROLASE"/>
    <property type="match status" value="1"/>
</dbReference>
<dbReference type="OrthoDB" id="4760165at2"/>
<evidence type="ECO:0000256" key="1">
    <source>
        <dbReference type="SAM" id="Phobius"/>
    </source>
</evidence>
<keyword evidence="1" id="KW-1133">Transmembrane helix</keyword>
<dbReference type="GO" id="GO:0016787">
    <property type="term" value="F:hydrolase activity"/>
    <property type="evidence" value="ECO:0007669"/>
    <property type="project" value="UniProtKB-KW"/>
</dbReference>
<dbReference type="EMBL" id="CP003053">
    <property type="protein sequence ID" value="AFM16452.1"/>
    <property type="molecule type" value="Genomic_DNA"/>
</dbReference>
<protein>
    <submittedName>
        <fullName evidence="2">Putative metal-dependent hydrolase</fullName>
    </submittedName>
</protein>
<dbReference type="Proteomes" id="UP000006057">
    <property type="component" value="Chromosome"/>
</dbReference>
<keyword evidence="2" id="KW-0378">Hydrolase</keyword>
<dbReference type="PANTHER" id="PTHR39456:SF1">
    <property type="entry name" value="METAL-DEPENDENT HYDROLASE"/>
    <property type="match status" value="1"/>
</dbReference>
<organism evidence="2 3">
    <name type="scientific">Mycolicibacterium chubuense (strain NBB4)</name>
    <name type="common">Mycobacterium chubuense</name>
    <dbReference type="NCBI Taxonomy" id="710421"/>
    <lineage>
        <taxon>Bacteria</taxon>
        <taxon>Bacillati</taxon>
        <taxon>Actinomycetota</taxon>
        <taxon>Actinomycetes</taxon>
        <taxon>Mycobacteriales</taxon>
        <taxon>Mycobacteriaceae</taxon>
        <taxon>Mycolicibacterium</taxon>
    </lineage>
</organism>
<dbReference type="PATRIC" id="fig|710421.3.peg.1661"/>
<accession>I4BGP5</accession>
<feature type="transmembrane region" description="Helical" evidence="1">
    <location>
        <begin position="198"/>
        <end position="218"/>
    </location>
</feature>
<dbReference type="HOGENOM" id="CLU_051636_1_1_11"/>
<evidence type="ECO:0000313" key="2">
    <source>
        <dbReference type="EMBL" id="AFM16452.1"/>
    </source>
</evidence>
<dbReference type="InterPro" id="IPR016516">
    <property type="entry name" value="UCP07580"/>
</dbReference>
<dbReference type="RefSeq" id="WP_014814933.1">
    <property type="nucleotide sequence ID" value="NC_018027.1"/>
</dbReference>
<dbReference type="eggNOG" id="COG3687">
    <property type="taxonomic scope" value="Bacteria"/>
</dbReference>
<keyword evidence="3" id="KW-1185">Reference proteome</keyword>
<dbReference type="KEGG" id="mcb:Mycch_1659"/>
<keyword evidence="1" id="KW-0812">Transmembrane</keyword>
<name>I4BGP5_MYCCN</name>
<keyword evidence="1" id="KW-0472">Membrane</keyword>
<proteinExistence type="predicted"/>
<dbReference type="Pfam" id="PF10118">
    <property type="entry name" value="Metal_hydrol"/>
    <property type="match status" value="1"/>
</dbReference>
<dbReference type="PIRSF" id="PIRSF007580">
    <property type="entry name" value="UCP07580"/>
    <property type="match status" value="1"/>
</dbReference>
<dbReference type="STRING" id="710421.Mycch_1659"/>
<evidence type="ECO:0000313" key="3">
    <source>
        <dbReference type="Proteomes" id="UP000006057"/>
    </source>
</evidence>
<sequence>MPEVELHHDGHPAFRRQVRFDWSNLPVHWVPGNPFATHMINVLHLLLPEGERHFIKAVLEASSLVDDPELEAAIKPFIQQESWHAWAHQVVLDRLAEQGIDTAPYTDRLGRTLSLTLGDPPKFLPAPLKRWWLYRRLADVASLEHFTAVLGQWILQNKGLEKAGADPTMLDLLRWHGAEEVEHRSLVFDVYQNVSGSYAIRAFSMLMTAPLFVGWWIAGARYLMANDKSIDTKWRWRDWRRAARQDLLPDPWNFLVAVPLRYMRPSHHPGPEANTQAALDYLAYSPAARDARERAREHERTAAARAAHG</sequence>
<dbReference type="AlphaFoldDB" id="I4BGP5"/>
<reference evidence="2 3" key="1">
    <citation type="submission" date="2012-06" db="EMBL/GenBank/DDBJ databases">
        <title>Complete sequence of chromosome of Mycobacterium chubuense NBB4.</title>
        <authorList>
            <consortium name="US DOE Joint Genome Institute"/>
            <person name="Lucas S."/>
            <person name="Han J."/>
            <person name="Lapidus A."/>
            <person name="Cheng J.-F."/>
            <person name="Goodwin L."/>
            <person name="Pitluck S."/>
            <person name="Peters L."/>
            <person name="Mikhailova N."/>
            <person name="Teshima H."/>
            <person name="Detter J.C."/>
            <person name="Han C."/>
            <person name="Tapia R."/>
            <person name="Land M."/>
            <person name="Hauser L."/>
            <person name="Kyrpides N."/>
            <person name="Ivanova N."/>
            <person name="Pagani I."/>
            <person name="Mattes T."/>
            <person name="Holmes A."/>
            <person name="Rutledge P."/>
            <person name="Paulsen I."/>
            <person name="Coleman N."/>
            <person name="Woyke T."/>
        </authorList>
    </citation>
    <scope>NUCLEOTIDE SEQUENCE [LARGE SCALE GENOMIC DNA]</scope>
    <source>
        <strain evidence="2 3">NBB4</strain>
    </source>
</reference>
<gene>
    <name evidence="2" type="ordered locus">Mycch_1659</name>
</gene>